<dbReference type="InterPro" id="IPR008914">
    <property type="entry name" value="PEBP"/>
</dbReference>
<dbReference type="NCBIfam" id="TIGR00481">
    <property type="entry name" value="YbhB/YbcL family Raf kinase inhibitor-like protein"/>
    <property type="match status" value="1"/>
</dbReference>
<sequence>MESYMEIASPAFEHEQKIPQKYTCEGEDLSPPLEFHNVPDGAKSLTLIIEDPDAPKGVFDHWIVWNLPPTTQLLEEGAHVPMEGKNGFQVDKYRGPCPPPGNPHRYVIQVYALDIKLNLPKGSSKKSVLDAMGGHILAKAVLIGKYQR</sequence>
<dbReference type="InterPro" id="IPR036610">
    <property type="entry name" value="PEBP-like_sf"/>
</dbReference>
<organism evidence="1 2">
    <name type="scientific">Parachlamydia acanthamoebae</name>
    <dbReference type="NCBI Taxonomy" id="83552"/>
    <lineage>
        <taxon>Bacteria</taxon>
        <taxon>Pseudomonadati</taxon>
        <taxon>Chlamydiota</taxon>
        <taxon>Chlamydiia</taxon>
        <taxon>Parachlamydiales</taxon>
        <taxon>Parachlamydiaceae</taxon>
        <taxon>Parachlamydia</taxon>
    </lineage>
</organism>
<dbReference type="CDD" id="cd00865">
    <property type="entry name" value="PEBP_bact_arch"/>
    <property type="match status" value="1"/>
</dbReference>
<gene>
    <name evidence="1" type="ORF">DB43_EW00090</name>
</gene>
<dbReference type="Pfam" id="PF01161">
    <property type="entry name" value="PBP"/>
    <property type="match status" value="1"/>
</dbReference>
<dbReference type="PANTHER" id="PTHR30289">
    <property type="entry name" value="UNCHARACTERIZED PROTEIN YBCL-RELATED"/>
    <property type="match status" value="1"/>
</dbReference>
<dbReference type="AlphaFoldDB" id="A0A0C1EPD1"/>
<evidence type="ECO:0000313" key="1">
    <source>
        <dbReference type="EMBL" id="KIA78099.1"/>
    </source>
</evidence>
<dbReference type="InterPro" id="IPR005247">
    <property type="entry name" value="YbhB_YbcL/LppC-like"/>
</dbReference>
<reference evidence="1 2" key="1">
    <citation type="journal article" date="2014" name="Mol. Biol. Evol.">
        <title>Massive expansion of Ubiquitination-related gene families within the Chlamydiae.</title>
        <authorList>
            <person name="Domman D."/>
            <person name="Collingro A."/>
            <person name="Lagkouvardos I."/>
            <person name="Gehre L."/>
            <person name="Weinmaier T."/>
            <person name="Rattei T."/>
            <person name="Subtil A."/>
            <person name="Horn M."/>
        </authorList>
    </citation>
    <scope>NUCLEOTIDE SEQUENCE [LARGE SCALE GENOMIC DNA]</scope>
    <source>
        <strain evidence="1 2">OEW1</strain>
    </source>
</reference>
<comment type="caution">
    <text evidence="1">The sequence shown here is derived from an EMBL/GenBank/DDBJ whole genome shotgun (WGS) entry which is preliminary data.</text>
</comment>
<dbReference type="Gene3D" id="3.90.280.10">
    <property type="entry name" value="PEBP-like"/>
    <property type="match status" value="1"/>
</dbReference>
<dbReference type="SUPFAM" id="SSF49777">
    <property type="entry name" value="PEBP-like"/>
    <property type="match status" value="1"/>
</dbReference>
<name>A0A0C1EPD1_9BACT</name>
<dbReference type="PATRIC" id="fig|83552.4.peg.705"/>
<protein>
    <submittedName>
        <fullName evidence="1">UPF0098 protein</fullName>
    </submittedName>
</protein>
<dbReference type="EMBL" id="JSAM01000041">
    <property type="protein sequence ID" value="KIA78099.1"/>
    <property type="molecule type" value="Genomic_DNA"/>
</dbReference>
<dbReference type="PANTHER" id="PTHR30289:SF1">
    <property type="entry name" value="PEBP (PHOSPHATIDYLETHANOLAMINE-BINDING PROTEIN) FAMILY PROTEIN"/>
    <property type="match status" value="1"/>
</dbReference>
<proteinExistence type="predicted"/>
<dbReference type="Proteomes" id="UP000031307">
    <property type="component" value="Unassembled WGS sequence"/>
</dbReference>
<accession>A0A0C1EPD1</accession>
<evidence type="ECO:0000313" key="2">
    <source>
        <dbReference type="Proteomes" id="UP000031307"/>
    </source>
</evidence>